<keyword evidence="3" id="KW-1185">Reference proteome</keyword>
<evidence type="ECO:0000256" key="1">
    <source>
        <dbReference type="SAM" id="Phobius"/>
    </source>
</evidence>
<evidence type="ECO:0000313" key="3">
    <source>
        <dbReference type="Proteomes" id="UP000572212"/>
    </source>
</evidence>
<proteinExistence type="predicted"/>
<sequence>MDYKRQLGTGSITPILVILAMTFSALHINKEKIGDIVLGFFALNTGKEIVTIAVLILALYISRRFEDHKFAKLGLVLSVIFLSMYALFAVIGLIQYTLAIF</sequence>
<dbReference type="RefSeq" id="WP_184251217.1">
    <property type="nucleotide sequence ID" value="NZ_BAAACU010000027.1"/>
</dbReference>
<dbReference type="Proteomes" id="UP000572212">
    <property type="component" value="Unassembled WGS sequence"/>
</dbReference>
<feature type="transmembrane region" description="Helical" evidence="1">
    <location>
        <begin position="7"/>
        <end position="28"/>
    </location>
</feature>
<keyword evidence="1" id="KW-1133">Transmembrane helix</keyword>
<keyword evidence="1" id="KW-0472">Membrane</keyword>
<name>A0A841RNF3_9BACI</name>
<dbReference type="AlphaFoldDB" id="A0A841RNF3"/>
<organism evidence="2 3">
    <name type="scientific">Gracilibacillus halotolerans</name>
    <dbReference type="NCBI Taxonomy" id="74386"/>
    <lineage>
        <taxon>Bacteria</taxon>
        <taxon>Bacillati</taxon>
        <taxon>Bacillota</taxon>
        <taxon>Bacilli</taxon>
        <taxon>Bacillales</taxon>
        <taxon>Bacillaceae</taxon>
        <taxon>Gracilibacillus</taxon>
    </lineage>
</organism>
<reference evidence="2 3" key="1">
    <citation type="submission" date="2020-08" db="EMBL/GenBank/DDBJ databases">
        <title>Genomic Encyclopedia of Type Strains, Phase IV (KMG-IV): sequencing the most valuable type-strain genomes for metagenomic binning, comparative biology and taxonomic classification.</title>
        <authorList>
            <person name="Goeker M."/>
        </authorList>
    </citation>
    <scope>NUCLEOTIDE SEQUENCE [LARGE SCALE GENOMIC DNA]</scope>
    <source>
        <strain evidence="2 3">DSM 11805</strain>
    </source>
</reference>
<accession>A0A841RNF3</accession>
<gene>
    <name evidence="2" type="ORF">GGQ92_003196</name>
</gene>
<comment type="caution">
    <text evidence="2">The sequence shown here is derived from an EMBL/GenBank/DDBJ whole genome shotgun (WGS) entry which is preliminary data.</text>
</comment>
<protein>
    <submittedName>
        <fullName evidence="2">Fumarate reductase subunit D</fullName>
    </submittedName>
</protein>
<keyword evidence="1" id="KW-0812">Transmembrane</keyword>
<feature type="transmembrane region" description="Helical" evidence="1">
    <location>
        <begin position="73"/>
        <end position="98"/>
    </location>
</feature>
<feature type="transmembrane region" description="Helical" evidence="1">
    <location>
        <begin position="40"/>
        <end position="61"/>
    </location>
</feature>
<evidence type="ECO:0000313" key="2">
    <source>
        <dbReference type="EMBL" id="MBB6514371.1"/>
    </source>
</evidence>
<dbReference type="EMBL" id="JACHON010000034">
    <property type="protein sequence ID" value="MBB6514371.1"/>
    <property type="molecule type" value="Genomic_DNA"/>
</dbReference>